<dbReference type="PANTHER" id="PTHR33710">
    <property type="entry name" value="BNAC02G09200D PROTEIN"/>
    <property type="match status" value="1"/>
</dbReference>
<proteinExistence type="predicted"/>
<accession>A0ABQ7LA15</accession>
<dbReference type="Gene3D" id="3.60.10.10">
    <property type="entry name" value="Endonuclease/exonuclease/phosphatase"/>
    <property type="match status" value="1"/>
</dbReference>
<reference evidence="2 3" key="1">
    <citation type="submission" date="2021-03" db="EMBL/GenBank/DDBJ databases">
        <authorList>
            <person name="King G.J."/>
            <person name="Bancroft I."/>
            <person name="Baten A."/>
            <person name="Bloomfield J."/>
            <person name="Borpatragohain P."/>
            <person name="He Z."/>
            <person name="Irish N."/>
            <person name="Irwin J."/>
            <person name="Liu K."/>
            <person name="Mauleon R.P."/>
            <person name="Moore J."/>
            <person name="Morris R."/>
            <person name="Ostergaard L."/>
            <person name="Wang B."/>
            <person name="Wells R."/>
        </authorList>
    </citation>
    <scope>NUCLEOTIDE SEQUENCE [LARGE SCALE GENOMIC DNA]</scope>
    <source>
        <strain evidence="2">R-o-18</strain>
        <tissue evidence="2">Leaf</tissue>
    </source>
</reference>
<keyword evidence="3" id="KW-1185">Reference proteome</keyword>
<dbReference type="Pfam" id="PF03372">
    <property type="entry name" value="Exo_endo_phos"/>
    <property type="match status" value="1"/>
</dbReference>
<name>A0ABQ7LA15_BRACM</name>
<evidence type="ECO:0000259" key="1">
    <source>
        <dbReference type="Pfam" id="PF03372"/>
    </source>
</evidence>
<evidence type="ECO:0000313" key="3">
    <source>
        <dbReference type="Proteomes" id="UP000823674"/>
    </source>
</evidence>
<dbReference type="EMBL" id="JADBGQ010000008">
    <property type="protein sequence ID" value="KAG5383407.1"/>
    <property type="molecule type" value="Genomic_DNA"/>
</dbReference>
<sequence length="333" mass="38552">MFFAWNVRGLNSATRHTMTKDWINFHKPLFGVFLETHILENNSDRVLRAIPPGWKFFANCQSDASGRIILVWDPRVMAFIYHESAQSVTCGVVITADNLSITMSFLVDIQATTPVSRYPWAVVGDFNQILRVSHHSNHISGRVDTSGIEEINLSLQDAELFEAQVKGLPFTWTNNQEDNPISTRIDHAFINQHWSSSFPDSYAEFLEPSQSDHAPCLFHLPSYRRWVCKPFKFFPHVIDHPEYSQLVSSAWNCNLIMGTDQFKLVPEEKYYRQRSRVRWADVGDRNTVFYHRVVTQQVTVNHIHFLKDENERVVCTTDELKSHSAQYFQSILG</sequence>
<comment type="caution">
    <text evidence="2">The sequence shown here is derived from an EMBL/GenBank/DDBJ whole genome shotgun (WGS) entry which is preliminary data.</text>
</comment>
<dbReference type="InterPro" id="IPR036691">
    <property type="entry name" value="Endo/exonu/phosph_ase_sf"/>
</dbReference>
<feature type="domain" description="Endonuclease/exonuclease/phosphatase" evidence="1">
    <location>
        <begin position="5"/>
        <end position="213"/>
    </location>
</feature>
<dbReference type="SUPFAM" id="SSF56219">
    <property type="entry name" value="DNase I-like"/>
    <property type="match status" value="1"/>
</dbReference>
<gene>
    <name evidence="2" type="primary">A09g504470.1_BraROA</name>
    <name evidence="2" type="ORF">IGI04_034877</name>
</gene>
<protein>
    <recommendedName>
        <fullName evidence="1">Endonuclease/exonuclease/phosphatase domain-containing protein</fullName>
    </recommendedName>
</protein>
<dbReference type="InterPro" id="IPR005135">
    <property type="entry name" value="Endo/exonuclease/phosphatase"/>
</dbReference>
<organism evidence="2 3">
    <name type="scientific">Brassica rapa subsp. trilocularis</name>
    <dbReference type="NCBI Taxonomy" id="1813537"/>
    <lineage>
        <taxon>Eukaryota</taxon>
        <taxon>Viridiplantae</taxon>
        <taxon>Streptophyta</taxon>
        <taxon>Embryophyta</taxon>
        <taxon>Tracheophyta</taxon>
        <taxon>Spermatophyta</taxon>
        <taxon>Magnoliopsida</taxon>
        <taxon>eudicotyledons</taxon>
        <taxon>Gunneridae</taxon>
        <taxon>Pentapetalae</taxon>
        <taxon>rosids</taxon>
        <taxon>malvids</taxon>
        <taxon>Brassicales</taxon>
        <taxon>Brassicaceae</taxon>
        <taxon>Brassiceae</taxon>
        <taxon>Brassica</taxon>
    </lineage>
</organism>
<dbReference type="PANTHER" id="PTHR33710:SF86">
    <property type="entry name" value="VIRAL MOVEMENT PROTEIN"/>
    <property type="match status" value="1"/>
</dbReference>
<feature type="non-terminal residue" evidence="2">
    <location>
        <position position="333"/>
    </location>
</feature>
<dbReference type="Proteomes" id="UP000823674">
    <property type="component" value="Chromosome A09"/>
</dbReference>
<evidence type="ECO:0000313" key="2">
    <source>
        <dbReference type="EMBL" id="KAG5383407.1"/>
    </source>
</evidence>